<feature type="signal peptide" evidence="1">
    <location>
        <begin position="1"/>
        <end position="22"/>
    </location>
</feature>
<dbReference type="Proteomes" id="UP000039324">
    <property type="component" value="Unassembled WGS sequence"/>
</dbReference>
<evidence type="ECO:0000313" key="5">
    <source>
        <dbReference type="Proteomes" id="UP000290189"/>
    </source>
</evidence>
<keyword evidence="3" id="KW-0496">Mitochondrion</keyword>
<accession>A0A0G4IT88</accession>
<evidence type="ECO:0000256" key="1">
    <source>
        <dbReference type="SAM" id="SignalP"/>
    </source>
</evidence>
<evidence type="ECO:0008006" key="6">
    <source>
        <dbReference type="Google" id="ProtNLM"/>
    </source>
</evidence>
<keyword evidence="1" id="KW-0732">Signal</keyword>
<name>A0A0G4IT88_PLABS</name>
<reference evidence="3 5" key="2">
    <citation type="submission" date="2018-03" db="EMBL/GenBank/DDBJ databases">
        <authorList>
            <person name="Fogelqvist J."/>
        </authorList>
    </citation>
    <scope>NUCLEOTIDE SEQUENCE [LARGE SCALE GENOMIC DNA]</scope>
</reference>
<evidence type="ECO:0000313" key="3">
    <source>
        <dbReference type="EMBL" id="SPQ95888.1"/>
    </source>
</evidence>
<geneLocation type="mitochondrion" evidence="3"/>
<gene>
    <name evidence="2" type="ORF">PBRA_006594</name>
    <name evidence="3" type="ORF">PLBR_LOCUS3103</name>
</gene>
<dbReference type="Proteomes" id="UP000290189">
    <property type="component" value="Unassembled WGS sequence"/>
</dbReference>
<organism evidence="2 4">
    <name type="scientific">Plasmodiophora brassicae</name>
    <name type="common">Clubroot disease agent</name>
    <dbReference type="NCBI Taxonomy" id="37360"/>
    <lineage>
        <taxon>Eukaryota</taxon>
        <taxon>Sar</taxon>
        <taxon>Rhizaria</taxon>
        <taxon>Endomyxa</taxon>
        <taxon>Phytomyxea</taxon>
        <taxon>Plasmodiophorida</taxon>
        <taxon>Plasmodiophoridae</taxon>
        <taxon>Plasmodiophora</taxon>
    </lineage>
</organism>
<keyword evidence="4" id="KW-1185">Reference proteome</keyword>
<reference evidence="2 4" key="1">
    <citation type="submission" date="2015-02" db="EMBL/GenBank/DDBJ databases">
        <authorList>
            <person name="Chooi Y.-H."/>
        </authorList>
    </citation>
    <scope>NUCLEOTIDE SEQUENCE [LARGE SCALE GENOMIC DNA]</scope>
    <source>
        <strain evidence="2">E3</strain>
    </source>
</reference>
<dbReference type="AlphaFoldDB" id="A0A0G4IT88"/>
<evidence type="ECO:0000313" key="2">
    <source>
        <dbReference type="EMBL" id="CEO98480.1"/>
    </source>
</evidence>
<feature type="chain" id="PRO_5035990752" description="Transcription factor TFIIB cyclin-like domain-containing protein" evidence="1">
    <location>
        <begin position="23"/>
        <end position="152"/>
    </location>
</feature>
<dbReference type="EMBL" id="CDSF01000085">
    <property type="protein sequence ID" value="CEO98480.1"/>
    <property type="molecule type" value="Genomic_DNA"/>
</dbReference>
<sequence>MLHLYVIGVMLAISHQVVRTDAAMGETGRLLDVSVAGLAGAVDYHIGTITDECRRAMEDVEECVERRAGNGAGRISQEHIEAAVRKMKRVCTAFSVTRPLRGFLTGMAAHAVYRLLSEGLQVGKADSFLAAAAVYLAAKRVSVMRLSEPSHD</sequence>
<protein>
    <recommendedName>
        <fullName evidence="6">Transcription factor TFIIB cyclin-like domain-containing protein</fullName>
    </recommendedName>
</protein>
<dbReference type="EMBL" id="OVEO01000004">
    <property type="protein sequence ID" value="SPQ95888.1"/>
    <property type="molecule type" value="Genomic_DNA"/>
</dbReference>
<proteinExistence type="predicted"/>
<evidence type="ECO:0000313" key="4">
    <source>
        <dbReference type="Proteomes" id="UP000039324"/>
    </source>
</evidence>